<protein>
    <submittedName>
        <fullName evidence="1">Uncharacterized protein</fullName>
    </submittedName>
</protein>
<evidence type="ECO:0000313" key="2">
    <source>
        <dbReference type="Proteomes" id="UP001431010"/>
    </source>
</evidence>
<dbReference type="Proteomes" id="UP001431010">
    <property type="component" value="Chromosome"/>
</dbReference>
<dbReference type="RefSeq" id="WP_231318880.1">
    <property type="nucleotide sequence ID" value="NZ_CP088156.1"/>
</dbReference>
<accession>A0ABY3R6R5</accession>
<organism evidence="1 2">
    <name type="scientific">Bradyrhizobium ontarionense</name>
    <dbReference type="NCBI Taxonomy" id="2898149"/>
    <lineage>
        <taxon>Bacteria</taxon>
        <taxon>Pseudomonadati</taxon>
        <taxon>Pseudomonadota</taxon>
        <taxon>Alphaproteobacteria</taxon>
        <taxon>Hyphomicrobiales</taxon>
        <taxon>Nitrobacteraceae</taxon>
        <taxon>Bradyrhizobium</taxon>
    </lineage>
</organism>
<proteinExistence type="predicted"/>
<reference evidence="1" key="1">
    <citation type="journal article" date="2024" name="Antonie Van Leeuwenhoek">
        <title>Bradyrhizobium ontarionense sp. nov., a novel bacterial symbiont isolated from Aeschynomene indica (Indian jointvetch), harbours photosynthesis, nitrogen fixation and nitrous oxide (N2O) reductase genes.</title>
        <authorList>
            <person name="Bromfield E.S.P."/>
            <person name="Cloutier S."/>
        </authorList>
    </citation>
    <scope>NUCLEOTIDE SEQUENCE</scope>
    <source>
        <strain evidence="1">A19</strain>
    </source>
</reference>
<sequence length="103" mass="11370">MSKPIPDKAEVALEYPDKFYVGTFAHSSRFDAHLDPTGLALTLERPGPEDVRKSIHMHLNWGLLAAIIDEIATNIAAIPKDDVVHREQLHESVAALHEALKAP</sequence>
<name>A0ABY3R6R5_9BRAD</name>
<gene>
    <name evidence="1" type="ORF">LQG66_27775</name>
</gene>
<evidence type="ECO:0000313" key="1">
    <source>
        <dbReference type="EMBL" id="UFZ03020.1"/>
    </source>
</evidence>
<dbReference type="EMBL" id="CP088156">
    <property type="protein sequence ID" value="UFZ03020.1"/>
    <property type="molecule type" value="Genomic_DNA"/>
</dbReference>
<keyword evidence="2" id="KW-1185">Reference proteome</keyword>